<dbReference type="Gene3D" id="1.10.10.10">
    <property type="entry name" value="Winged helix-like DNA-binding domain superfamily/Winged helix DNA-binding domain"/>
    <property type="match status" value="1"/>
</dbReference>
<dbReference type="Pfam" id="PF03466">
    <property type="entry name" value="LysR_substrate"/>
    <property type="match status" value="1"/>
</dbReference>
<protein>
    <submittedName>
        <fullName evidence="6">Regulatory protein</fullName>
    </submittedName>
</protein>
<dbReference type="GO" id="GO:0005829">
    <property type="term" value="C:cytosol"/>
    <property type="evidence" value="ECO:0007669"/>
    <property type="project" value="TreeGrafter"/>
</dbReference>
<evidence type="ECO:0000259" key="5">
    <source>
        <dbReference type="PROSITE" id="PS50931"/>
    </source>
</evidence>
<dbReference type="PANTHER" id="PTHR30419">
    <property type="entry name" value="HTH-TYPE TRANSCRIPTIONAL REGULATOR YBHD"/>
    <property type="match status" value="1"/>
</dbReference>
<evidence type="ECO:0000256" key="4">
    <source>
        <dbReference type="ARBA" id="ARBA00023163"/>
    </source>
</evidence>
<dbReference type="PROSITE" id="PS50931">
    <property type="entry name" value="HTH_LYSR"/>
    <property type="match status" value="1"/>
</dbReference>
<dbReference type="InterPro" id="IPR036390">
    <property type="entry name" value="WH_DNA-bd_sf"/>
</dbReference>
<dbReference type="AlphaFoldDB" id="A0A918XN34"/>
<dbReference type="EMBL" id="BMZS01000001">
    <property type="protein sequence ID" value="GHD40824.1"/>
    <property type="molecule type" value="Genomic_DNA"/>
</dbReference>
<sequence length="322" mass="35421">MSNEQLKGYPDSLNSRFFRDVLKIRHLRILAALDQMGQITKVARAFNVTQPAISKQIADLERELGSAIVLRQGKTVGFTPVGALLVRHAKDVLNRMQRTEFDIEALRKGLGGQVRIGVASSLMPTILPEAIRLMVQAAPSAVVTVSEGHFYQMLPMLLGGEIDMMLTRVWRPAPIDGVEQLSLGVDPLFVVAGSSHPLARQNAVTWEAALEWPWLRTTAGSVASDAMDAFLAERGLRPRAGQVEAASILLSLSLMRLMPYLALFPEGLARYHSSRGELSILPLRLDGILSEVRCFWLSNEADETVTLFRACLVQAARDLLKG</sequence>
<name>A0A918XN34_9PROT</name>
<gene>
    <name evidence="6" type="ORF">GCM10017083_04470</name>
</gene>
<dbReference type="GO" id="GO:0003700">
    <property type="term" value="F:DNA-binding transcription factor activity"/>
    <property type="evidence" value="ECO:0007669"/>
    <property type="project" value="InterPro"/>
</dbReference>
<comment type="caution">
    <text evidence="6">The sequence shown here is derived from an EMBL/GenBank/DDBJ whole genome shotgun (WGS) entry which is preliminary data.</text>
</comment>
<dbReference type="InterPro" id="IPR000847">
    <property type="entry name" value="LysR_HTH_N"/>
</dbReference>
<dbReference type="PANTHER" id="PTHR30419:SF8">
    <property type="entry name" value="NITROGEN ASSIMILATION TRANSCRIPTIONAL ACTIVATOR-RELATED"/>
    <property type="match status" value="1"/>
</dbReference>
<dbReference type="Pfam" id="PF00126">
    <property type="entry name" value="HTH_1"/>
    <property type="match status" value="1"/>
</dbReference>
<evidence type="ECO:0000256" key="2">
    <source>
        <dbReference type="ARBA" id="ARBA00023015"/>
    </source>
</evidence>
<evidence type="ECO:0000256" key="3">
    <source>
        <dbReference type="ARBA" id="ARBA00023125"/>
    </source>
</evidence>
<keyword evidence="2" id="KW-0805">Transcription regulation</keyword>
<keyword evidence="4" id="KW-0804">Transcription</keyword>
<dbReference type="GO" id="GO:0003677">
    <property type="term" value="F:DNA binding"/>
    <property type="evidence" value="ECO:0007669"/>
    <property type="project" value="UniProtKB-KW"/>
</dbReference>
<reference evidence="6" key="1">
    <citation type="journal article" date="2014" name="Int. J. Syst. Evol. Microbiol.">
        <title>Complete genome sequence of Corynebacterium casei LMG S-19264T (=DSM 44701T), isolated from a smear-ripened cheese.</title>
        <authorList>
            <consortium name="US DOE Joint Genome Institute (JGI-PGF)"/>
            <person name="Walter F."/>
            <person name="Albersmeier A."/>
            <person name="Kalinowski J."/>
            <person name="Ruckert C."/>
        </authorList>
    </citation>
    <scope>NUCLEOTIDE SEQUENCE</scope>
    <source>
        <strain evidence="6">KCTC 42651</strain>
    </source>
</reference>
<reference evidence="6" key="2">
    <citation type="submission" date="2020-09" db="EMBL/GenBank/DDBJ databases">
        <authorList>
            <person name="Sun Q."/>
            <person name="Kim S."/>
        </authorList>
    </citation>
    <scope>NUCLEOTIDE SEQUENCE</scope>
    <source>
        <strain evidence="6">KCTC 42651</strain>
    </source>
</reference>
<keyword evidence="3" id="KW-0238">DNA-binding</keyword>
<keyword evidence="7" id="KW-1185">Reference proteome</keyword>
<evidence type="ECO:0000313" key="6">
    <source>
        <dbReference type="EMBL" id="GHD40824.1"/>
    </source>
</evidence>
<dbReference type="SUPFAM" id="SSF46785">
    <property type="entry name" value="Winged helix' DNA-binding domain"/>
    <property type="match status" value="1"/>
</dbReference>
<dbReference type="Proteomes" id="UP000630353">
    <property type="component" value="Unassembled WGS sequence"/>
</dbReference>
<comment type="similarity">
    <text evidence="1">Belongs to the LysR transcriptional regulatory family.</text>
</comment>
<evidence type="ECO:0000313" key="7">
    <source>
        <dbReference type="Proteomes" id="UP000630353"/>
    </source>
</evidence>
<dbReference type="InterPro" id="IPR005119">
    <property type="entry name" value="LysR_subst-bd"/>
</dbReference>
<accession>A0A918XN34</accession>
<dbReference type="SUPFAM" id="SSF53850">
    <property type="entry name" value="Periplasmic binding protein-like II"/>
    <property type="match status" value="1"/>
</dbReference>
<dbReference type="Gene3D" id="3.40.190.10">
    <property type="entry name" value="Periplasmic binding protein-like II"/>
    <property type="match status" value="2"/>
</dbReference>
<proteinExistence type="inferred from homology"/>
<dbReference type="RefSeq" id="WP_189987270.1">
    <property type="nucleotide sequence ID" value="NZ_BMZS01000001.1"/>
</dbReference>
<evidence type="ECO:0000256" key="1">
    <source>
        <dbReference type="ARBA" id="ARBA00009437"/>
    </source>
</evidence>
<dbReference type="PRINTS" id="PR00039">
    <property type="entry name" value="HTHLYSR"/>
</dbReference>
<dbReference type="InterPro" id="IPR036388">
    <property type="entry name" value="WH-like_DNA-bd_sf"/>
</dbReference>
<organism evidence="6 7">
    <name type="scientific">Thalassobaculum fulvum</name>
    <dbReference type="NCBI Taxonomy" id="1633335"/>
    <lineage>
        <taxon>Bacteria</taxon>
        <taxon>Pseudomonadati</taxon>
        <taxon>Pseudomonadota</taxon>
        <taxon>Alphaproteobacteria</taxon>
        <taxon>Rhodospirillales</taxon>
        <taxon>Thalassobaculaceae</taxon>
        <taxon>Thalassobaculum</taxon>
    </lineage>
</organism>
<dbReference type="InterPro" id="IPR050950">
    <property type="entry name" value="HTH-type_LysR_regulators"/>
</dbReference>
<feature type="domain" description="HTH lysR-type" evidence="5">
    <location>
        <begin position="22"/>
        <end position="79"/>
    </location>
</feature>